<evidence type="ECO:0000313" key="6">
    <source>
        <dbReference type="Proteomes" id="UP000298468"/>
    </source>
</evidence>
<dbReference type="InterPro" id="IPR028082">
    <property type="entry name" value="Peripla_BP_I"/>
</dbReference>
<dbReference type="SUPFAM" id="SSF53822">
    <property type="entry name" value="Periplasmic binding protein-like I"/>
    <property type="match status" value="1"/>
</dbReference>
<keyword evidence="2 5" id="KW-0238">DNA-binding</keyword>
<dbReference type="Gene3D" id="1.10.260.40">
    <property type="entry name" value="lambda repressor-like DNA-binding domains"/>
    <property type="match status" value="1"/>
</dbReference>
<dbReference type="Pfam" id="PF13377">
    <property type="entry name" value="Peripla_BP_3"/>
    <property type="match status" value="1"/>
</dbReference>
<gene>
    <name evidence="5" type="ORF">E3T61_07375</name>
</gene>
<sequence length="347" mass="36232">MSQVAARAGVSVMTVSYTYNRAERVSAESRDKVLQAAAELGYAGPDPAARSLRYGSTRTLGVILGEHLTYAFDNPQAVTFLAGIAEVCADRGYGMLIVPIAGGAEDSLRVSEAAVDAFIIWTTTDDDPVLDAVSGSGRPAVIHGGPARAGFRLVSIDNRAAAFAMGMKTFAGATRPAILSFPLDSSRKTVLAAGIDPDTVRFPVTRQRLLGYRDAIEALGLDWNDVIVGATATNNEGEASSLAERMFALEHPIDAIAAMSDDLAIGVLGAAVSAQRPVPVTLSVSGWDDSRAAALHQLSSVAQDLRAQGARAARLALGEESVPASDGWSIVVRASTGQPATRRPDPD</sequence>
<dbReference type="AlphaFoldDB" id="A0A4R9BWM4"/>
<dbReference type="GO" id="GO:0003700">
    <property type="term" value="F:DNA-binding transcription factor activity"/>
    <property type="evidence" value="ECO:0007669"/>
    <property type="project" value="TreeGrafter"/>
</dbReference>
<evidence type="ECO:0000256" key="1">
    <source>
        <dbReference type="ARBA" id="ARBA00023015"/>
    </source>
</evidence>
<feature type="domain" description="HTH lacI-type" evidence="4">
    <location>
        <begin position="1"/>
        <end position="54"/>
    </location>
</feature>
<dbReference type="InterPro" id="IPR046335">
    <property type="entry name" value="LacI/GalR-like_sensor"/>
</dbReference>
<dbReference type="InterPro" id="IPR000843">
    <property type="entry name" value="HTH_LacI"/>
</dbReference>
<dbReference type="EMBL" id="SOHM01000012">
    <property type="protein sequence ID" value="TFD92119.1"/>
    <property type="molecule type" value="Genomic_DNA"/>
</dbReference>
<dbReference type="SUPFAM" id="SSF47413">
    <property type="entry name" value="lambda repressor-like DNA-binding domains"/>
    <property type="match status" value="1"/>
</dbReference>
<dbReference type="OrthoDB" id="2854648at2"/>
<name>A0A4R9BWM4_9MICO</name>
<dbReference type="PANTHER" id="PTHR30146:SF138">
    <property type="entry name" value="TRANSCRIPTIONAL REGULATORY PROTEIN"/>
    <property type="match status" value="1"/>
</dbReference>
<accession>A0A4R9BWM4</accession>
<reference evidence="5 6" key="1">
    <citation type="submission" date="2019-03" db="EMBL/GenBank/DDBJ databases">
        <title>Genomics of glacier-inhabiting Cryobacterium strains.</title>
        <authorList>
            <person name="Liu Q."/>
            <person name="Xin Y.-H."/>
        </authorList>
    </citation>
    <scope>NUCLEOTIDE SEQUENCE [LARGE SCALE GENOMIC DNA]</scope>
    <source>
        <strain evidence="5 6">Sr59</strain>
    </source>
</reference>
<dbReference type="GO" id="GO:0000976">
    <property type="term" value="F:transcription cis-regulatory region binding"/>
    <property type="evidence" value="ECO:0007669"/>
    <property type="project" value="TreeGrafter"/>
</dbReference>
<dbReference type="InterPro" id="IPR010982">
    <property type="entry name" value="Lambda_DNA-bd_dom_sf"/>
</dbReference>
<dbReference type="CDD" id="cd01392">
    <property type="entry name" value="HTH_LacI"/>
    <property type="match status" value="1"/>
</dbReference>
<dbReference type="Pfam" id="PF00356">
    <property type="entry name" value="LacI"/>
    <property type="match status" value="1"/>
</dbReference>
<evidence type="ECO:0000256" key="3">
    <source>
        <dbReference type="ARBA" id="ARBA00023163"/>
    </source>
</evidence>
<evidence type="ECO:0000259" key="4">
    <source>
        <dbReference type="PROSITE" id="PS50932"/>
    </source>
</evidence>
<keyword evidence="1" id="KW-0805">Transcription regulation</keyword>
<evidence type="ECO:0000313" key="5">
    <source>
        <dbReference type="EMBL" id="TFD92119.1"/>
    </source>
</evidence>
<evidence type="ECO:0000256" key="2">
    <source>
        <dbReference type="ARBA" id="ARBA00023125"/>
    </source>
</evidence>
<dbReference type="PANTHER" id="PTHR30146">
    <property type="entry name" value="LACI-RELATED TRANSCRIPTIONAL REPRESSOR"/>
    <property type="match status" value="1"/>
</dbReference>
<keyword evidence="3" id="KW-0804">Transcription</keyword>
<dbReference type="Proteomes" id="UP000298468">
    <property type="component" value="Unassembled WGS sequence"/>
</dbReference>
<dbReference type="PROSITE" id="PS50932">
    <property type="entry name" value="HTH_LACI_2"/>
    <property type="match status" value="1"/>
</dbReference>
<organism evidence="5 6">
    <name type="scientific">Cryobacterium lactosi</name>
    <dbReference type="NCBI Taxonomy" id="1259202"/>
    <lineage>
        <taxon>Bacteria</taxon>
        <taxon>Bacillati</taxon>
        <taxon>Actinomycetota</taxon>
        <taxon>Actinomycetes</taxon>
        <taxon>Micrococcales</taxon>
        <taxon>Microbacteriaceae</taxon>
        <taxon>Cryobacterium</taxon>
    </lineage>
</organism>
<dbReference type="CDD" id="cd06279">
    <property type="entry name" value="PBP1_LacI-like"/>
    <property type="match status" value="1"/>
</dbReference>
<proteinExistence type="predicted"/>
<dbReference type="Gene3D" id="3.40.50.2300">
    <property type="match status" value="2"/>
</dbReference>
<comment type="caution">
    <text evidence="5">The sequence shown here is derived from an EMBL/GenBank/DDBJ whole genome shotgun (WGS) entry which is preliminary data.</text>
</comment>
<dbReference type="SMART" id="SM00354">
    <property type="entry name" value="HTH_LACI"/>
    <property type="match status" value="1"/>
</dbReference>
<protein>
    <submittedName>
        <fullName evidence="5">LacI family DNA-binding transcriptional regulator</fullName>
    </submittedName>
</protein>
<keyword evidence="6" id="KW-1185">Reference proteome</keyword>